<comment type="caution">
    <text evidence="1">The sequence shown here is derived from an EMBL/GenBank/DDBJ whole genome shotgun (WGS) entry which is preliminary data.</text>
</comment>
<proteinExistence type="predicted"/>
<evidence type="ECO:0000313" key="2">
    <source>
        <dbReference type="Proteomes" id="UP000676336"/>
    </source>
</evidence>
<protein>
    <submittedName>
        <fullName evidence="1">Uncharacterized protein</fullName>
    </submittedName>
</protein>
<gene>
    <name evidence="1" type="ORF">SMN809_LOCUS47049</name>
</gene>
<dbReference type="Proteomes" id="UP000676336">
    <property type="component" value="Unassembled WGS sequence"/>
</dbReference>
<dbReference type="EMBL" id="CAJOBI010147908">
    <property type="protein sequence ID" value="CAF4797963.1"/>
    <property type="molecule type" value="Genomic_DNA"/>
</dbReference>
<feature type="non-terminal residue" evidence="1">
    <location>
        <position position="1"/>
    </location>
</feature>
<evidence type="ECO:0000313" key="1">
    <source>
        <dbReference type="EMBL" id="CAF4797963.1"/>
    </source>
</evidence>
<dbReference type="AlphaFoldDB" id="A0A8S3BF17"/>
<accession>A0A8S3BF17</accession>
<sequence length="53" mass="5735">TLLSAENKTTESSLPNANIQNDQQILTTSVVESEQAIQIEFASETPVRNASES</sequence>
<reference evidence="1" key="1">
    <citation type="submission" date="2021-02" db="EMBL/GenBank/DDBJ databases">
        <authorList>
            <person name="Nowell W R."/>
        </authorList>
    </citation>
    <scope>NUCLEOTIDE SEQUENCE</scope>
</reference>
<name>A0A8S3BF17_9BILA</name>
<organism evidence="1 2">
    <name type="scientific">Rotaria magnacalcarata</name>
    <dbReference type="NCBI Taxonomy" id="392030"/>
    <lineage>
        <taxon>Eukaryota</taxon>
        <taxon>Metazoa</taxon>
        <taxon>Spiralia</taxon>
        <taxon>Gnathifera</taxon>
        <taxon>Rotifera</taxon>
        <taxon>Eurotatoria</taxon>
        <taxon>Bdelloidea</taxon>
        <taxon>Philodinida</taxon>
        <taxon>Philodinidae</taxon>
        <taxon>Rotaria</taxon>
    </lineage>
</organism>